<dbReference type="InterPro" id="IPR014347">
    <property type="entry name" value="Tautomerase/MIF_sf"/>
</dbReference>
<sequence>MPLCELNTNVPRAKVDESFVKELSQLVASIVDVPEKGVTLQVNPDQLMMRAGTLDPVVTVAITGFSTKYFTDAMREKWVTSLTTFLSEKLGITDHGRIIVAFHFIEATHVGFFGKLASSQLK</sequence>
<evidence type="ECO:0000313" key="11">
    <source>
        <dbReference type="Proteomes" id="UP000887568"/>
    </source>
</evidence>
<dbReference type="InterPro" id="IPR001398">
    <property type="entry name" value="Macrophage_inhib_fac"/>
</dbReference>
<keyword evidence="4" id="KW-0963">Cytoplasm</keyword>
<evidence type="ECO:0000256" key="3">
    <source>
        <dbReference type="ARBA" id="ARBA00011233"/>
    </source>
</evidence>
<evidence type="ECO:0000256" key="4">
    <source>
        <dbReference type="ARBA" id="ARBA00022490"/>
    </source>
</evidence>
<comment type="function">
    <text evidence="8">Tautomerization of D-dopachrome with decarboxylation to give 5,6-dihydroxyindole (DHI).</text>
</comment>
<dbReference type="EC" id="4.1.1.84" evidence="9"/>
<evidence type="ECO:0000256" key="7">
    <source>
        <dbReference type="ARBA" id="ARBA00023239"/>
    </source>
</evidence>
<keyword evidence="11" id="KW-1185">Reference proteome</keyword>
<dbReference type="GO" id="GO:0005615">
    <property type="term" value="C:extracellular space"/>
    <property type="evidence" value="ECO:0007669"/>
    <property type="project" value="TreeGrafter"/>
</dbReference>
<evidence type="ECO:0000256" key="5">
    <source>
        <dbReference type="ARBA" id="ARBA00022990"/>
    </source>
</evidence>
<proteinExistence type="inferred from homology"/>
<dbReference type="GeneID" id="119730543"/>
<evidence type="ECO:0000256" key="1">
    <source>
        <dbReference type="ARBA" id="ARBA00004496"/>
    </source>
</evidence>
<evidence type="ECO:0000313" key="10">
    <source>
        <dbReference type="EnsemblMetazoa" id="XP_038059446.1"/>
    </source>
</evidence>
<evidence type="ECO:0000256" key="9">
    <source>
        <dbReference type="ARBA" id="ARBA00038884"/>
    </source>
</evidence>
<evidence type="ECO:0000256" key="8">
    <source>
        <dbReference type="ARBA" id="ARBA00037460"/>
    </source>
</evidence>
<dbReference type="OrthoDB" id="255819at2759"/>
<accession>A0A914A7P0</accession>
<dbReference type="GO" id="GO:0050178">
    <property type="term" value="F:phenylpyruvate tautomerase activity"/>
    <property type="evidence" value="ECO:0007669"/>
    <property type="project" value="TreeGrafter"/>
</dbReference>
<comment type="similarity">
    <text evidence="2">Belongs to the MIF family.</text>
</comment>
<evidence type="ECO:0000256" key="2">
    <source>
        <dbReference type="ARBA" id="ARBA00005851"/>
    </source>
</evidence>
<name>A0A914A7P0_PATMI</name>
<dbReference type="GO" id="GO:0033981">
    <property type="term" value="F:D-dopachrome decarboxylase activity"/>
    <property type="evidence" value="ECO:0007669"/>
    <property type="project" value="UniProtKB-EC"/>
</dbReference>
<comment type="subcellular location">
    <subcellularLocation>
        <location evidence="1">Cytoplasm</location>
    </subcellularLocation>
</comment>
<keyword evidence="6" id="KW-0470">Melanin biosynthesis</keyword>
<dbReference type="AlphaFoldDB" id="A0A914A7P0"/>
<dbReference type="Pfam" id="PF01187">
    <property type="entry name" value="MIF"/>
    <property type="match status" value="1"/>
</dbReference>
<protein>
    <recommendedName>
        <fullName evidence="9">D-dopachrome decarboxylase</fullName>
        <ecNumber evidence="9">4.1.1.84</ecNumber>
    </recommendedName>
</protein>
<dbReference type="SUPFAM" id="SSF55331">
    <property type="entry name" value="Tautomerase/MIF"/>
    <property type="match status" value="1"/>
</dbReference>
<dbReference type="PANTHER" id="PTHR11954">
    <property type="entry name" value="D-DOPACHROME DECARBOXYLASE"/>
    <property type="match status" value="1"/>
</dbReference>
<dbReference type="Proteomes" id="UP000887568">
    <property type="component" value="Unplaced"/>
</dbReference>
<keyword evidence="7" id="KW-0456">Lyase</keyword>
<organism evidence="10 11">
    <name type="scientific">Patiria miniata</name>
    <name type="common">Bat star</name>
    <name type="synonym">Asterina miniata</name>
    <dbReference type="NCBI Taxonomy" id="46514"/>
    <lineage>
        <taxon>Eukaryota</taxon>
        <taxon>Metazoa</taxon>
        <taxon>Echinodermata</taxon>
        <taxon>Eleutherozoa</taxon>
        <taxon>Asterozoa</taxon>
        <taxon>Asteroidea</taxon>
        <taxon>Valvatacea</taxon>
        <taxon>Valvatida</taxon>
        <taxon>Asterinidae</taxon>
        <taxon>Patiria</taxon>
    </lineage>
</organism>
<dbReference type="Gene3D" id="3.30.429.10">
    <property type="entry name" value="Macrophage Migration Inhibitory Factor"/>
    <property type="match status" value="1"/>
</dbReference>
<evidence type="ECO:0000256" key="6">
    <source>
        <dbReference type="ARBA" id="ARBA00023101"/>
    </source>
</evidence>
<dbReference type="GO" id="GO:0005737">
    <property type="term" value="C:cytoplasm"/>
    <property type="evidence" value="ECO:0007669"/>
    <property type="project" value="UniProtKB-SubCell"/>
</dbReference>
<reference evidence="10" key="1">
    <citation type="submission" date="2022-11" db="UniProtKB">
        <authorList>
            <consortium name="EnsemblMetazoa"/>
        </authorList>
    </citation>
    <scope>IDENTIFICATION</scope>
</reference>
<dbReference type="GO" id="GO:0042438">
    <property type="term" value="P:melanin biosynthetic process"/>
    <property type="evidence" value="ECO:0007669"/>
    <property type="project" value="UniProtKB-KW"/>
</dbReference>
<comment type="subunit">
    <text evidence="3">Homotrimer.</text>
</comment>
<keyword evidence="5" id="KW-0007">Acetylation</keyword>
<dbReference type="EnsemblMetazoa" id="XM_038203518.1">
    <property type="protein sequence ID" value="XP_038059446.1"/>
    <property type="gene ID" value="LOC119730543"/>
</dbReference>
<dbReference type="OMA" id="CEHKNEN"/>
<dbReference type="RefSeq" id="XP_038059446.1">
    <property type="nucleotide sequence ID" value="XM_038203518.1"/>
</dbReference>
<dbReference type="PANTHER" id="PTHR11954:SF22">
    <property type="entry name" value="D-DOPACHROME DECARBOXYLASE"/>
    <property type="match status" value="1"/>
</dbReference>